<evidence type="ECO:0000313" key="3">
    <source>
        <dbReference type="Proteomes" id="UP000034325"/>
    </source>
</evidence>
<dbReference type="InterPro" id="IPR052534">
    <property type="entry name" value="Extracell_DNA_Util/SecSys_Comp"/>
</dbReference>
<accession>A0A0G0M9J9</accession>
<keyword evidence="1" id="KW-0812">Transmembrane</keyword>
<comment type="caution">
    <text evidence="2">The sequence shown here is derived from an EMBL/GenBank/DDBJ whole genome shotgun (WGS) entry which is preliminary data.</text>
</comment>
<feature type="transmembrane region" description="Helical" evidence="1">
    <location>
        <begin position="34"/>
        <end position="55"/>
    </location>
</feature>
<dbReference type="PANTHER" id="PTHR40278">
    <property type="entry name" value="DNA UTILIZATION PROTEIN HOFN"/>
    <property type="match status" value="1"/>
</dbReference>
<evidence type="ECO:0000313" key="2">
    <source>
        <dbReference type="EMBL" id="KKQ97020.1"/>
    </source>
</evidence>
<dbReference type="Proteomes" id="UP000034325">
    <property type="component" value="Unassembled WGS sequence"/>
</dbReference>
<dbReference type="Pfam" id="PF05137">
    <property type="entry name" value="PilN"/>
    <property type="match status" value="1"/>
</dbReference>
<sequence length="186" mass="20724">MAARKKQSLINLLPSEEFAGSTTGRALAWALSTFRYIVIVTELVVILAFISRFWLDAQNQSLREEIEQKQALIASSSDFEKEFKEVQKRLTVYKTLTKDSLSFSKIFTDISTNIPDDVLLSTITFFETGLTIEGFSSNERSIVQLAVNLEKNAGYPDTSVASVSTNKEDPSLLEFSLNVALPKEGI</sequence>
<name>A0A0G0M9J9_9BACT</name>
<proteinExistence type="predicted"/>
<dbReference type="EMBL" id="LBWA01000020">
    <property type="protein sequence ID" value="KKQ97020.1"/>
    <property type="molecule type" value="Genomic_DNA"/>
</dbReference>
<dbReference type="PANTHER" id="PTHR40278:SF1">
    <property type="entry name" value="DNA UTILIZATION PROTEIN HOFN"/>
    <property type="match status" value="1"/>
</dbReference>
<dbReference type="AlphaFoldDB" id="A0A0G0M9J9"/>
<reference evidence="2 3" key="1">
    <citation type="journal article" date="2015" name="Nature">
        <title>rRNA introns, odd ribosomes, and small enigmatic genomes across a large radiation of phyla.</title>
        <authorList>
            <person name="Brown C.T."/>
            <person name="Hug L.A."/>
            <person name="Thomas B.C."/>
            <person name="Sharon I."/>
            <person name="Castelle C.J."/>
            <person name="Singh A."/>
            <person name="Wilkins M.J."/>
            <person name="Williams K.H."/>
            <person name="Banfield J.F."/>
        </authorList>
    </citation>
    <scope>NUCLEOTIDE SEQUENCE [LARGE SCALE GENOMIC DNA]</scope>
</reference>
<gene>
    <name evidence="2" type="ORF">UT23_C0020G0013</name>
</gene>
<organism evidence="2 3">
    <name type="scientific">Candidatus Woesebacteria bacterium GW2011_GWA1_39_12</name>
    <dbReference type="NCBI Taxonomy" id="1618549"/>
    <lineage>
        <taxon>Bacteria</taxon>
        <taxon>Candidatus Woeseibacteriota</taxon>
    </lineage>
</organism>
<dbReference type="InterPro" id="IPR007813">
    <property type="entry name" value="PilN"/>
</dbReference>
<keyword evidence="1" id="KW-1133">Transmembrane helix</keyword>
<keyword evidence="1" id="KW-0472">Membrane</keyword>
<protein>
    <submittedName>
        <fullName evidence="2">Type IV pilus biogenesis protein PilN</fullName>
    </submittedName>
</protein>
<evidence type="ECO:0000256" key="1">
    <source>
        <dbReference type="SAM" id="Phobius"/>
    </source>
</evidence>